<proteinExistence type="predicted"/>
<dbReference type="RefSeq" id="WP_406693399.1">
    <property type="nucleotide sequence ID" value="NZ_CP155447.1"/>
</dbReference>
<dbReference type="CDD" id="cd00241">
    <property type="entry name" value="DOMON_like"/>
    <property type="match status" value="1"/>
</dbReference>
<dbReference type="GO" id="GO:0004553">
    <property type="term" value="F:hydrolase activity, hydrolyzing O-glycosyl compounds"/>
    <property type="evidence" value="ECO:0007669"/>
    <property type="project" value="InterPro"/>
</dbReference>
<dbReference type="Pfam" id="PF06452">
    <property type="entry name" value="CBM9_1"/>
    <property type="match status" value="1"/>
</dbReference>
<evidence type="ECO:0000259" key="1">
    <source>
        <dbReference type="Pfam" id="PF06452"/>
    </source>
</evidence>
<gene>
    <name evidence="2" type="ORF">V5E97_20450</name>
</gene>
<name>A0AAU7C5T1_9BACT</name>
<organism evidence="2">
    <name type="scientific">Singulisphaera sp. Ch08</name>
    <dbReference type="NCBI Taxonomy" id="3120278"/>
    <lineage>
        <taxon>Bacteria</taxon>
        <taxon>Pseudomonadati</taxon>
        <taxon>Planctomycetota</taxon>
        <taxon>Planctomycetia</taxon>
        <taxon>Isosphaerales</taxon>
        <taxon>Isosphaeraceae</taxon>
        <taxon>Singulisphaera</taxon>
    </lineage>
</organism>
<dbReference type="SUPFAM" id="SSF49344">
    <property type="entry name" value="CBD9-like"/>
    <property type="match status" value="1"/>
</dbReference>
<dbReference type="InterPro" id="IPR010502">
    <property type="entry name" value="Carb-bd_dom_fam9"/>
</dbReference>
<dbReference type="EMBL" id="CP155447">
    <property type="protein sequence ID" value="XBH00728.1"/>
    <property type="molecule type" value="Genomic_DNA"/>
</dbReference>
<sequence>MRNTLGVGLALLVFGPLMARGNELAPVPLTKGVRGLVTLAPSQVEMDGRLLEWSQAFCTPLAYNHKSPENRAAQFFYMWDDEALYIGLRCLDRMQANPAPLQSSFNGDAVEFYLDTRSGDALRSKDWTTGAIHLYYSPFQGADIKPRWVIRGGIATSNIVLKGVEIAASSNANGYECEFKLPWANFPEFSPKLGAVFALDAELCSGDGKTRTDRTFTYGSPLSVQQPASQGKVELVKAFDPDYLSIVGPASFPFWVDTPWVQPERAQVQGVVAIPPAFTEIVGLVEIRIHDTEGKVVKSIPAVMEPFGPKDGPFVRAIARWSIDEFAPNTYFATARIAARTGKTLTTVAPRMVAEAMTQGR</sequence>
<dbReference type="GO" id="GO:0030246">
    <property type="term" value="F:carbohydrate binding"/>
    <property type="evidence" value="ECO:0007669"/>
    <property type="project" value="InterPro"/>
</dbReference>
<feature type="domain" description="Carbohydrate-binding" evidence="1">
    <location>
        <begin position="66"/>
        <end position="236"/>
    </location>
</feature>
<reference evidence="2" key="1">
    <citation type="submission" date="2024-05" db="EMBL/GenBank/DDBJ databases">
        <title>Planctomycetes of the genus Singulisphaera possess chitinolytic capabilities.</title>
        <authorList>
            <person name="Ivanova A."/>
        </authorList>
    </citation>
    <scope>NUCLEOTIDE SEQUENCE</scope>
    <source>
        <strain evidence="2">Ch08T</strain>
    </source>
</reference>
<protein>
    <submittedName>
        <fullName evidence="2">Sugar-binding protein</fullName>
    </submittedName>
</protein>
<dbReference type="Gene3D" id="2.60.40.1190">
    <property type="match status" value="1"/>
</dbReference>
<accession>A0AAU7C5T1</accession>
<dbReference type="GO" id="GO:0016052">
    <property type="term" value="P:carbohydrate catabolic process"/>
    <property type="evidence" value="ECO:0007669"/>
    <property type="project" value="InterPro"/>
</dbReference>
<dbReference type="AlphaFoldDB" id="A0AAU7C5T1"/>
<evidence type="ECO:0000313" key="2">
    <source>
        <dbReference type="EMBL" id="XBH00728.1"/>
    </source>
</evidence>